<dbReference type="InterPro" id="IPR015915">
    <property type="entry name" value="Kelch-typ_b-propeller"/>
</dbReference>
<dbReference type="SMART" id="SM00612">
    <property type="entry name" value="Kelch"/>
    <property type="match status" value="6"/>
</dbReference>
<dbReference type="InterPro" id="IPR006652">
    <property type="entry name" value="Kelch_1"/>
</dbReference>
<organism evidence="3 4">
    <name type="scientific">Solanum bulbocastanum</name>
    <name type="common">Wild potato</name>
    <dbReference type="NCBI Taxonomy" id="147425"/>
    <lineage>
        <taxon>Eukaryota</taxon>
        <taxon>Viridiplantae</taxon>
        <taxon>Streptophyta</taxon>
        <taxon>Embryophyta</taxon>
        <taxon>Tracheophyta</taxon>
        <taxon>Spermatophyta</taxon>
        <taxon>Magnoliopsida</taxon>
        <taxon>eudicotyledons</taxon>
        <taxon>Gunneridae</taxon>
        <taxon>Pentapetalae</taxon>
        <taxon>asterids</taxon>
        <taxon>lamiids</taxon>
        <taxon>Solanales</taxon>
        <taxon>Solanaceae</taxon>
        <taxon>Solanoideae</taxon>
        <taxon>Solaneae</taxon>
        <taxon>Solanum</taxon>
    </lineage>
</organism>
<feature type="coiled-coil region" evidence="1">
    <location>
        <begin position="286"/>
        <end position="334"/>
    </location>
</feature>
<dbReference type="Proteomes" id="UP001371456">
    <property type="component" value="Unassembled WGS sequence"/>
</dbReference>
<feature type="domain" description="DCD" evidence="2">
    <location>
        <begin position="27"/>
        <end position="160"/>
    </location>
</feature>
<dbReference type="EMBL" id="JBANQN010000010">
    <property type="protein sequence ID" value="KAK6778305.1"/>
    <property type="molecule type" value="Genomic_DNA"/>
</dbReference>
<protein>
    <recommendedName>
        <fullName evidence="2">DCD domain-containing protein</fullName>
    </recommendedName>
</protein>
<dbReference type="SMART" id="SM00767">
    <property type="entry name" value="DCD"/>
    <property type="match status" value="1"/>
</dbReference>
<dbReference type="SUPFAM" id="SSF50965">
    <property type="entry name" value="Galactose oxidase, central domain"/>
    <property type="match status" value="1"/>
</dbReference>
<dbReference type="SUPFAM" id="SSF117281">
    <property type="entry name" value="Kelch motif"/>
    <property type="match status" value="1"/>
</dbReference>
<dbReference type="PANTHER" id="PTHR46034">
    <property type="match status" value="1"/>
</dbReference>
<dbReference type="Pfam" id="PF01344">
    <property type="entry name" value="Kelch_1"/>
    <property type="match status" value="4"/>
</dbReference>
<comment type="caution">
    <text evidence="3">The sequence shown here is derived from an EMBL/GenBank/DDBJ whole genome shotgun (WGS) entry which is preliminary data.</text>
</comment>
<name>A0AAN8T0T7_SOLBU</name>
<keyword evidence="4" id="KW-1185">Reference proteome</keyword>
<dbReference type="InterPro" id="IPR011043">
    <property type="entry name" value="Gal_Oxase/kelch_b-propeller"/>
</dbReference>
<dbReference type="Pfam" id="PF10539">
    <property type="entry name" value="Dev_Cell_Death"/>
    <property type="match status" value="1"/>
</dbReference>
<evidence type="ECO:0000256" key="1">
    <source>
        <dbReference type="SAM" id="Coils"/>
    </source>
</evidence>
<proteinExistence type="predicted"/>
<reference evidence="3 4" key="1">
    <citation type="submission" date="2024-02" db="EMBL/GenBank/DDBJ databases">
        <title>de novo genome assembly of Solanum bulbocastanum strain 11H21.</title>
        <authorList>
            <person name="Hosaka A.J."/>
        </authorList>
    </citation>
    <scope>NUCLEOTIDE SEQUENCE [LARGE SCALE GENOMIC DNA]</scope>
    <source>
        <tissue evidence="3">Young leaves</tissue>
    </source>
</reference>
<accession>A0AAN8T0T7</accession>
<evidence type="ECO:0000313" key="4">
    <source>
        <dbReference type="Proteomes" id="UP001371456"/>
    </source>
</evidence>
<evidence type="ECO:0000259" key="2">
    <source>
        <dbReference type="PROSITE" id="PS51222"/>
    </source>
</evidence>
<sequence length="648" mass="73271">MNRSEDPRKNPSRMWEKKRTFRNLPRDQLGGVIFGCTNDTKRECLEKQLVGLPSAHFIYVKNVNPGLPVFLFNYDDKKLHGIFEAASSGQMQINPYAWKKDGDERTRFPAQVQIRVRLHCVPLLEDTFRPIIKDNYFEQHHFWFELDHTQSSKLISQLSSLAYAPSSTPHYPALRRSIIQTSPANNKIAVNRCSEPQNLKNKPSSSIDSQGALDEKNFIYMKLKEITLDSEWPALSRNGHAVENTNEGISYNDVSIDQGGFMEPQPPGEEKNKEGNCDLAGYPPFVAQLLKEVKELNAFKEQHTQKMTGLEKKLANAQEEIKLLKGRCLMLEATNPSRTHDSENVVESDDIVCDESIILAGGFDGNNWLSALDLYSPLTDIFKPLRPMSSFRSYFAIANLSREVYVFGGKFKKLWDNTVESYNPANDMWTAHSNLKKRNSNLSGATLKEKIFAMGGGNGTEYFAEVEMYDPQVGQWIPSRSMRQKRFSLAATELNGALYAVGGFDGDKYLAIFLISYHLRTAERFDPREHAWTKIESMSTKRAYHALVPMGGKLYALGGSDGSQMMPSVEIYDPRRGTWMIGEPMNYSRGYVTASALKESIYVIGGAQSDKEVLDTIERYKEGTGWEITNLSGVRKRCLSSAIVLEED</sequence>
<evidence type="ECO:0000313" key="3">
    <source>
        <dbReference type="EMBL" id="KAK6778305.1"/>
    </source>
</evidence>
<dbReference type="GO" id="GO:0034976">
    <property type="term" value="P:response to endoplasmic reticulum stress"/>
    <property type="evidence" value="ECO:0007669"/>
    <property type="project" value="InterPro"/>
</dbReference>
<gene>
    <name evidence="3" type="ORF">RDI58_025023</name>
</gene>
<dbReference type="PROSITE" id="PS51222">
    <property type="entry name" value="DCD"/>
    <property type="match status" value="1"/>
</dbReference>
<dbReference type="InterPro" id="IPR013989">
    <property type="entry name" value="Dev_and_cell_death_domain"/>
</dbReference>
<dbReference type="PANTHER" id="PTHR46034:SF7">
    <property type="entry name" value="INFLUENZA VIRUS NS1A-BINDING PROTEIN"/>
    <property type="match status" value="1"/>
</dbReference>
<dbReference type="AlphaFoldDB" id="A0AAN8T0T7"/>
<dbReference type="InterPro" id="IPR044832">
    <property type="entry name" value="NRP-like"/>
</dbReference>
<dbReference type="Gene3D" id="2.120.10.80">
    <property type="entry name" value="Kelch-type beta propeller"/>
    <property type="match status" value="2"/>
</dbReference>
<keyword evidence="1" id="KW-0175">Coiled coil</keyword>